<keyword evidence="5" id="KW-0793">Thylakoid</keyword>
<dbReference type="PANTHER" id="PTHR34790:SF1">
    <property type="entry name" value="PHOTOSYSTEM II CORE COMPLEX PROTEINS PSBY, CHLOROPLASTIC"/>
    <property type="match status" value="1"/>
</dbReference>
<keyword evidence="3 8" id="KW-0812">Transmembrane</keyword>
<comment type="subcellular location">
    <subcellularLocation>
        <location evidence="1">Membrane</location>
    </subcellularLocation>
</comment>
<proteinExistence type="inferred from homology"/>
<evidence type="ECO:0000256" key="4">
    <source>
        <dbReference type="ARBA" id="ARBA00022989"/>
    </source>
</evidence>
<gene>
    <name evidence="9" type="primary">PSBY</name>
    <name evidence="9" type="ORF">TSPGSL018_18158</name>
</gene>
<feature type="transmembrane region" description="Helical" evidence="8">
    <location>
        <begin position="54"/>
        <end position="72"/>
    </location>
</feature>
<feature type="transmembrane region" description="Helical" evidence="8">
    <location>
        <begin position="377"/>
        <end position="398"/>
    </location>
</feature>
<dbReference type="InterPro" id="IPR009388">
    <property type="entry name" value="PSII_PsbY"/>
</dbReference>
<keyword evidence="6 8" id="KW-0472">Membrane</keyword>
<dbReference type="Pfam" id="PF06298">
    <property type="entry name" value="PsbY"/>
    <property type="match status" value="5"/>
</dbReference>
<dbReference type="EMBL" id="GBEZ01008276">
    <property type="protein sequence ID" value="JAC77255.1"/>
    <property type="molecule type" value="Transcribed_RNA"/>
</dbReference>
<keyword evidence="4 8" id="KW-1133">Transmembrane helix</keyword>
<dbReference type="GO" id="GO:0009523">
    <property type="term" value="C:photosystem II"/>
    <property type="evidence" value="ECO:0007669"/>
    <property type="project" value="UniProtKB-KW"/>
</dbReference>
<feature type="transmembrane region" description="Helical" evidence="8">
    <location>
        <begin position="233"/>
        <end position="255"/>
    </location>
</feature>
<feature type="transmembrane region" description="Helical" evidence="8">
    <location>
        <begin position="305"/>
        <end position="326"/>
    </location>
</feature>
<feature type="transmembrane region" description="Helical" evidence="8">
    <location>
        <begin position="163"/>
        <end position="184"/>
    </location>
</feature>
<evidence type="ECO:0000256" key="7">
    <source>
        <dbReference type="ARBA" id="ARBA00023276"/>
    </source>
</evidence>
<evidence type="ECO:0000256" key="1">
    <source>
        <dbReference type="ARBA" id="ARBA00004370"/>
    </source>
</evidence>
<feature type="transmembrane region" description="Helical" evidence="8">
    <location>
        <begin position="196"/>
        <end position="213"/>
    </location>
</feature>
<feature type="transmembrane region" description="Helical" evidence="8">
    <location>
        <begin position="125"/>
        <end position="143"/>
    </location>
</feature>
<evidence type="ECO:0000256" key="6">
    <source>
        <dbReference type="ARBA" id="ARBA00023136"/>
    </source>
</evidence>
<dbReference type="PANTHER" id="PTHR34790">
    <property type="entry name" value="PHOTOSYSTEM II CORE COMPLEX PROTEINS PSBY, CHLOROPLASTIC"/>
    <property type="match status" value="1"/>
</dbReference>
<reference evidence="9" key="1">
    <citation type="submission" date="2014-05" db="EMBL/GenBank/DDBJ databases">
        <title>The transcriptome of the halophilic microalga Tetraselmis sp. GSL018 isolated from the Great Salt Lake, Utah.</title>
        <authorList>
            <person name="Jinkerson R.E."/>
            <person name="D'Adamo S."/>
            <person name="Posewitz M.C."/>
        </authorList>
    </citation>
    <scope>NUCLEOTIDE SEQUENCE</scope>
    <source>
        <strain evidence="9">GSL018</strain>
    </source>
</reference>
<dbReference type="InterPro" id="IPR038760">
    <property type="entry name" value="PsbY_plant"/>
</dbReference>
<evidence type="ECO:0000256" key="3">
    <source>
        <dbReference type="ARBA" id="ARBA00022692"/>
    </source>
</evidence>
<name>A0A061S2X2_9CHLO</name>
<protein>
    <submittedName>
        <fullName evidence="9">Photosystem II PsbY protein</fullName>
    </submittedName>
</protein>
<dbReference type="AlphaFoldDB" id="A0A061S2X2"/>
<accession>A0A061S2X2</accession>
<dbReference type="GO" id="GO:0030145">
    <property type="term" value="F:manganese ion binding"/>
    <property type="evidence" value="ECO:0007669"/>
    <property type="project" value="InterPro"/>
</dbReference>
<dbReference type="HAMAP" id="MF_00717">
    <property type="entry name" value="PSII_PsbY"/>
    <property type="match status" value="5"/>
</dbReference>
<keyword evidence="7" id="KW-0604">Photosystem II</keyword>
<organism evidence="9">
    <name type="scientific">Tetraselmis sp. GSL018</name>
    <dbReference type="NCBI Taxonomy" id="582737"/>
    <lineage>
        <taxon>Eukaryota</taxon>
        <taxon>Viridiplantae</taxon>
        <taxon>Chlorophyta</taxon>
        <taxon>core chlorophytes</taxon>
        <taxon>Chlorodendrophyceae</taxon>
        <taxon>Chlorodendrales</taxon>
        <taxon>Chlorodendraceae</taxon>
        <taxon>Tetraselmis</taxon>
    </lineage>
</organism>
<dbReference type="GO" id="GO:0045454">
    <property type="term" value="P:cell redox homeostasis"/>
    <property type="evidence" value="ECO:0007669"/>
    <property type="project" value="TreeGrafter"/>
</dbReference>
<keyword evidence="2" id="KW-0602">Photosynthesis</keyword>
<sequence length="410" mass="40656">MATAFAMSLAASKVSVPFSFTGRTVATRPACRVCGCRNSRLAVKASAAHNEKQVVTASVGAATAISTLLASGNANAAMEISQLAAGDNRVGAVVALLLPAVGWVLFNIAGPALNQLNAMSEKSKGSAVAAGIGLTAASLAVASHAEAAQEVGQLSAGDNRLGAVLALLLPAIGWVLFNIAGPALNQLNAMSEKSKTKAIAVGLGLSAASFGIAENANAAQEAAQLAAGDNRLGAVLALLLPAIGWVLFNIAGPALNQLNSMTEKTKAKAAAAGIGLSAASLGIAQTADAAQEVAQLAAGDNRLSAVLALLLPAVGWVLFNIAGPALNQLNSMTEKSKGAKALVAGAGVSAAALGLAGSADAAAEISQIAASDNRLGAVLALLLPAVGWVLFNITGPALNQLNDMNEKQKK</sequence>
<evidence type="ECO:0000256" key="8">
    <source>
        <dbReference type="SAM" id="Phobius"/>
    </source>
</evidence>
<feature type="transmembrane region" description="Helical" evidence="8">
    <location>
        <begin position="338"/>
        <end position="357"/>
    </location>
</feature>
<evidence type="ECO:0000256" key="2">
    <source>
        <dbReference type="ARBA" id="ARBA00022531"/>
    </source>
</evidence>
<dbReference type="GO" id="GO:0015979">
    <property type="term" value="P:photosynthesis"/>
    <property type="evidence" value="ECO:0007669"/>
    <property type="project" value="UniProtKB-KW"/>
</dbReference>
<dbReference type="GO" id="GO:0009534">
    <property type="term" value="C:chloroplast thylakoid"/>
    <property type="evidence" value="ECO:0007669"/>
    <property type="project" value="TreeGrafter"/>
</dbReference>
<evidence type="ECO:0000313" key="9">
    <source>
        <dbReference type="EMBL" id="JAC77255.1"/>
    </source>
</evidence>
<evidence type="ECO:0000256" key="5">
    <source>
        <dbReference type="ARBA" id="ARBA00023078"/>
    </source>
</evidence>
<feature type="transmembrane region" description="Helical" evidence="8">
    <location>
        <begin position="92"/>
        <end position="113"/>
    </location>
</feature>